<sequence>MATGLTRFHNTQRGDRKVRKFTGHELMAPNIKVACGIVLCSLRGGKHFHNIPQEHGLQSGFCLK</sequence>
<dbReference type="EMBL" id="GBXM01083002">
    <property type="protein sequence ID" value="JAH25575.1"/>
    <property type="molecule type" value="Transcribed_RNA"/>
</dbReference>
<accession>A0A0E9RAR0</accession>
<organism evidence="1">
    <name type="scientific">Anguilla anguilla</name>
    <name type="common">European freshwater eel</name>
    <name type="synonym">Muraena anguilla</name>
    <dbReference type="NCBI Taxonomy" id="7936"/>
    <lineage>
        <taxon>Eukaryota</taxon>
        <taxon>Metazoa</taxon>
        <taxon>Chordata</taxon>
        <taxon>Craniata</taxon>
        <taxon>Vertebrata</taxon>
        <taxon>Euteleostomi</taxon>
        <taxon>Actinopterygii</taxon>
        <taxon>Neopterygii</taxon>
        <taxon>Teleostei</taxon>
        <taxon>Anguilliformes</taxon>
        <taxon>Anguillidae</taxon>
        <taxon>Anguilla</taxon>
    </lineage>
</organism>
<evidence type="ECO:0000313" key="1">
    <source>
        <dbReference type="EMBL" id="JAH25575.1"/>
    </source>
</evidence>
<name>A0A0E9RAR0_ANGAN</name>
<evidence type="ECO:0008006" key="2">
    <source>
        <dbReference type="Google" id="ProtNLM"/>
    </source>
</evidence>
<reference evidence="1" key="1">
    <citation type="submission" date="2014-11" db="EMBL/GenBank/DDBJ databases">
        <authorList>
            <person name="Amaro Gonzalez C."/>
        </authorList>
    </citation>
    <scope>NUCLEOTIDE SEQUENCE</scope>
</reference>
<reference evidence="1" key="2">
    <citation type="journal article" date="2015" name="Fish Shellfish Immunol.">
        <title>Early steps in the European eel (Anguilla anguilla)-Vibrio vulnificus interaction in the gills: Role of the RtxA13 toxin.</title>
        <authorList>
            <person name="Callol A."/>
            <person name="Pajuelo D."/>
            <person name="Ebbesson L."/>
            <person name="Teles M."/>
            <person name="MacKenzie S."/>
            <person name="Amaro C."/>
        </authorList>
    </citation>
    <scope>NUCLEOTIDE SEQUENCE</scope>
</reference>
<dbReference type="AlphaFoldDB" id="A0A0E9RAR0"/>
<proteinExistence type="predicted"/>
<protein>
    <recommendedName>
        <fullName evidence="2">Transposase</fullName>
    </recommendedName>
</protein>